<accession>A0AAU8J703</accession>
<reference evidence="1" key="1">
    <citation type="submission" date="2024-07" db="EMBL/GenBank/DDBJ databases">
        <authorList>
            <person name="Kim Y.J."/>
            <person name="Jeong J.Y."/>
        </authorList>
    </citation>
    <scope>NUCLEOTIDE SEQUENCE</scope>
    <source>
        <strain evidence="1">GIHE-MW2</strain>
    </source>
</reference>
<dbReference type="RefSeq" id="WP_190878768.1">
    <property type="nucleotide sequence ID" value="NZ_CP159837.1"/>
</dbReference>
<dbReference type="EMBL" id="CP159837">
    <property type="protein sequence ID" value="XCM34908.1"/>
    <property type="molecule type" value="Genomic_DNA"/>
</dbReference>
<protein>
    <submittedName>
        <fullName evidence="1">Uncharacterized protein</fullName>
    </submittedName>
</protein>
<sequence>MAILKTFALGKHPLTLCPKLNCDRLQHPAGYCIRNAEAILHPQRESDRRCIDRHHEGK</sequence>
<evidence type="ECO:0000313" key="1">
    <source>
        <dbReference type="EMBL" id="XCM34908.1"/>
    </source>
</evidence>
<proteinExistence type="predicted"/>
<dbReference type="AlphaFoldDB" id="A0AAU8J703"/>
<name>A0AAU8J703_9CYAN</name>
<gene>
    <name evidence="1" type="ORF">ABWT76_003551</name>
</gene>
<organism evidence="1">
    <name type="scientific">Planktothricoides raciborskii GIHE-MW2</name>
    <dbReference type="NCBI Taxonomy" id="2792601"/>
    <lineage>
        <taxon>Bacteria</taxon>
        <taxon>Bacillati</taxon>
        <taxon>Cyanobacteriota</taxon>
        <taxon>Cyanophyceae</taxon>
        <taxon>Oscillatoriophycideae</taxon>
        <taxon>Oscillatoriales</taxon>
        <taxon>Oscillatoriaceae</taxon>
        <taxon>Planktothricoides</taxon>
    </lineage>
</organism>